<name>A0ABW6QPY4_9NOCA</name>
<sequence>MQLRLSEKHASRAAELPWRVTEAMRGDSRPSPRLRNLAPTGAAPLPHTDAELERLLTMVRQGLRNGRTVSIGHSRDATSVAAADAFAAAWRERGFHVSAVVDWPEDAASWLRQARRLTAGAPDAWVIAAGVEGFVQLSRRLVHSTDWTARRTFAFGSLAEPRCGVLAGAEVLDGLRGATRDGKGWEVCGGEIVLGAD</sequence>
<reference evidence="2 3" key="1">
    <citation type="submission" date="2024-10" db="EMBL/GenBank/DDBJ databases">
        <title>The Natural Products Discovery Center: Release of the First 8490 Sequenced Strains for Exploring Actinobacteria Biosynthetic Diversity.</title>
        <authorList>
            <person name="Kalkreuter E."/>
            <person name="Kautsar S.A."/>
            <person name="Yang D."/>
            <person name="Bader C.D."/>
            <person name="Teijaro C.N."/>
            <person name="Fluegel L."/>
            <person name="Davis C.M."/>
            <person name="Simpson J.R."/>
            <person name="Lauterbach L."/>
            <person name="Steele A.D."/>
            <person name="Gui C."/>
            <person name="Meng S."/>
            <person name="Li G."/>
            <person name="Viehrig K."/>
            <person name="Ye F."/>
            <person name="Su P."/>
            <person name="Kiefer A.F."/>
            <person name="Nichols A."/>
            <person name="Cepeda A.J."/>
            <person name="Yan W."/>
            <person name="Fan B."/>
            <person name="Jiang Y."/>
            <person name="Adhikari A."/>
            <person name="Zheng C.-J."/>
            <person name="Schuster L."/>
            <person name="Cowan T.M."/>
            <person name="Smanski M.J."/>
            <person name="Chevrette M.G."/>
            <person name="De Carvalho L.P.S."/>
            <person name="Shen B."/>
        </authorList>
    </citation>
    <scope>NUCLEOTIDE SEQUENCE [LARGE SCALE GENOMIC DNA]</scope>
    <source>
        <strain evidence="2 3">NPDC003040</strain>
    </source>
</reference>
<dbReference type="Gene3D" id="3.40.50.2300">
    <property type="match status" value="1"/>
</dbReference>
<dbReference type="SUPFAM" id="SSF53822">
    <property type="entry name" value="Periplasmic binding protein-like I"/>
    <property type="match status" value="1"/>
</dbReference>
<evidence type="ECO:0000313" key="3">
    <source>
        <dbReference type="Proteomes" id="UP001601948"/>
    </source>
</evidence>
<dbReference type="RefSeq" id="WP_387716353.1">
    <property type="nucleotide sequence ID" value="NZ_JBIAPI010000002.1"/>
</dbReference>
<comment type="caution">
    <text evidence="2">The sequence shown here is derived from an EMBL/GenBank/DDBJ whole genome shotgun (WGS) entry which is preliminary data.</text>
</comment>
<dbReference type="Proteomes" id="UP001601948">
    <property type="component" value="Unassembled WGS sequence"/>
</dbReference>
<protein>
    <recommendedName>
        <fullName evidence="4">Leucine-binding protein domain-containing protein</fullName>
    </recommendedName>
</protein>
<organism evidence="2 3">
    <name type="scientific">Nocardia suismassiliense</name>
    <dbReference type="NCBI Taxonomy" id="2077092"/>
    <lineage>
        <taxon>Bacteria</taxon>
        <taxon>Bacillati</taxon>
        <taxon>Actinomycetota</taxon>
        <taxon>Actinomycetes</taxon>
        <taxon>Mycobacteriales</taxon>
        <taxon>Nocardiaceae</taxon>
        <taxon>Nocardia</taxon>
    </lineage>
</organism>
<evidence type="ECO:0000256" key="1">
    <source>
        <dbReference type="SAM" id="MobiDB-lite"/>
    </source>
</evidence>
<dbReference type="EMBL" id="JBIAPI010000002">
    <property type="protein sequence ID" value="MFF3223292.1"/>
    <property type="molecule type" value="Genomic_DNA"/>
</dbReference>
<evidence type="ECO:0000313" key="2">
    <source>
        <dbReference type="EMBL" id="MFF3223292.1"/>
    </source>
</evidence>
<proteinExistence type="predicted"/>
<keyword evidence="3" id="KW-1185">Reference proteome</keyword>
<evidence type="ECO:0008006" key="4">
    <source>
        <dbReference type="Google" id="ProtNLM"/>
    </source>
</evidence>
<dbReference type="InterPro" id="IPR028082">
    <property type="entry name" value="Peripla_BP_I"/>
</dbReference>
<accession>A0ABW6QPY4</accession>
<gene>
    <name evidence="2" type="ORF">ACFYV7_10905</name>
</gene>
<feature type="region of interest" description="Disordered" evidence="1">
    <location>
        <begin position="23"/>
        <end position="43"/>
    </location>
</feature>